<dbReference type="SMART" id="SM00274">
    <property type="entry name" value="FOLN"/>
    <property type="match status" value="5"/>
</dbReference>
<keyword evidence="3" id="KW-1133">Transmembrane helix</keyword>
<evidence type="ECO:0000256" key="3">
    <source>
        <dbReference type="SAM" id="Phobius"/>
    </source>
</evidence>
<organism evidence="4 5">
    <name type="scientific">Lepeophtheirus salmonis</name>
    <name type="common">Salmon louse</name>
    <name type="synonym">Caligus salmonis</name>
    <dbReference type="NCBI Taxonomy" id="72036"/>
    <lineage>
        <taxon>Eukaryota</taxon>
        <taxon>Metazoa</taxon>
        <taxon>Ecdysozoa</taxon>
        <taxon>Arthropoda</taxon>
        <taxon>Crustacea</taxon>
        <taxon>Multicrustacea</taxon>
        <taxon>Hexanauplia</taxon>
        <taxon>Copepoda</taxon>
        <taxon>Siphonostomatoida</taxon>
        <taxon>Caligidae</taxon>
        <taxon>Lepeophtheirus</taxon>
    </lineage>
</organism>
<dbReference type="InterPro" id="IPR001507">
    <property type="entry name" value="ZP_dom"/>
</dbReference>
<sequence length="3659" mass="399377">MYKSRGDQGIWMQSKYSDCSPNLACIGRQCTSPCREKNPCSSTARCQVLNHLAICSCPVGTTGDPNYSCLPISTGEYPCKVYTPCGQNAECMATNHRSVCKCRKGLIGNPHSQCYSYECKTNEDCPFDKHCVGQKCVNPCDTTLCGTNAVCKSEYHQKKCNLENYICVPLCTDPKLCAVNANCEITNHKETCQCLPFYYGDGYSFCTKKEESKKKPQCQIDGDCPQQMSCIDDRCQDPCQLNKPCLVGQKCSVSNSLPLRSITCECPSNEIISENGICEKIQIKTECKVDTDCARSDMCKDGNCVNACDVVKCGYNSECKQSFHQATCQCTRGYTGDPLKECNLIIPLQEASINPGCSHDDDCPGHTACRNLKCINPCAMDEPCAITADCKVVHHQSLCTCPDGYIGSPQTDCQLPIQPECTRDYECPDNKACIQQQCLNPCTSIACGRNAECRVTKHRALCSCRSGYIGDPYTICNEPGCKSDFECPQQQACLNRECQNPCHFEKCGVNAMCSPKNHRGICSCIEGHKGDPYSFCKPYECLIDSDCPTNLQCNNEKIGYCTCQSDFTGDPYGISCDPIPEPVLVEYECIEDKDCPSNQACIDTECINPCLTYEPCADKATCKVYDTLPLRTMTCSCIEGYTGKGDVQCVKIDPIIHTGCKSDNKCAQNLACVRGNCVNPCINDSPCGDFSSCQTQNHKSVCKCSLGYIGDPYSTCVPVNEKECQFDDECSSNQACVNNQCEDPCNNANICGYNAICETKNHRAICMCPKGFAGDPHTSCYNFECLSNDDCPFDKKCISEKCISPCLETICGNKAECTVEYHNSVCKCPSGLQGNPYVEMEKSFCMEIVKPPSSPGCKVDEDCPSSNACISKQCQNPCRLDNPMLFNSKVHNMYMNARGDCEAIKGLVECQTDRDCPDSDVCDDGTCVDACRKNSCGSYSTCLTSFHNSKCSCVAGYTGDPYTACYFPVPQPEPSITPGCQSDQDCPSYNSCRNRLCINPCAEDDICVINANCKVINHEPVCSCPNGYIGSPTTECQLSPKPECIVDQDCPLTKACIIGKCESPCSANICGINALCRANNHRATCVCVSGYVGDPYTVCEEPGCKSNLECLTTQACINKDCLDPCLFEQCGQNAQCNPRNHRAMCKCKEGHKGDPYTFCRPYECLVDRDCPDQLKCDHEKCVDPCQSDYTGDPYGIACEPIPEPVVEEGCESDADCLSQQACIDRECQNPCLTYRPCVENAKCKVYDTLPLRTMTCTCFEGYSGKGDEKCELITEPVVVGCTSDKECSTSLACDNGNCVNPCIEESPCTSTAKCSVRNHKAACTCPIGFNGDPYSLCVPVEDKECSYDDECSRTQSCIENQCIQICNVNNPCSRNALCIMQNHRPICKCPPGTIGDPHNFCHSYECLSNKDCPLDKSCQNKICVNPCSKTICGQNAECSVEYHQAVCKCPRGYQGSPYISCKLLDCHNDNDCKDDEKCDRKTYTCYKVCNSNDECAIGAKCTARDHLKKCTCSHPLIGDGYSVCIEPPESIKPECQIDSDCSTNLACMNSVCQNPCVINKPCENNQQCIVENTIPIKSVACVCPDGHSTGKDGKCKKVTPQPQCYDSSDCRSSEVCHTGTCITACLVFRCDPHDACLHAPITIEPSLTAGCTIDTDCPSYNACHNRLCIDPCVNDPCVKNAKCRVIYHEPVCTCSDGYIGSPQTSCELPSEPECLVDDDCPSDLAFIEQFVCALLVMTEILIKSVKNLDVKVILNAHSIKLALAENVKIHAYMTSVVLTLNASQKVIEPCVNVRKDIKVIHMFIANHTSVSTILTVLIISLVKNEKCVDPCQCAKYAECDARNHRGICTCLSDYTGNAYGVACEPIPEPVEVEGCQMDKDCPSQEACIDRECQNPCLSFRPCVENAECRVYNTLPLRTMTCSCREGYSGKGDEKCELITEPIVVGCSNDRDCSTSLACRNTECVNPCAKDRPCAQTARCEVNRHKSHCTCPPGMTGDPYSICVIIEDHECEQDSDCNGNKACVEYECIDPCIKDKPCGRNAICKTIDHRPVCKCQSGTAGDPHSFCYEYECLRDNDCPLNKACVSQKCTDPCLTTDCGIKAKCKTEYHRGICVCEEGLQGSPFIECKEVECRKERDCKTNEKCDMNTYKCFPLCDFENPCAEGASCLAQNHKEKCVCQPPLLGNGFVLCSLPVKTEEPECRIDDDCPSKHACINRKCQNPCSRRNPCLPSETCLVVDSSPSKSVSCSCREGFYVGKNGDCIEVDGQPECRSHSDCRYNEQCQSGSCLDACRIRLCGINAICVAENHESTCACRIRFSGNPEVACLPISPLVVEALPPGCRSDSECPTYNQCQNNKFNYHVPLCRCPEGFEGDPSIECKPPTPLSIGCSADSDCPVVEACLNTKCVDPCNCGENALCRKINHKAVCFCPSGFSGNPEVLCEKLECTSDEDCSNDKMCHENTCANPCILLNPCAINGECIPSNHVSKCRCPSDMNGDPYSLCVDVECAINEDCNSERACYQDKCIDPCVLDNPCAPNALCKTVQHASSCVCIPPLIGNPFVSCVEKEPSPIEVEKECVVDSDCPSQLACLNDYCENPCYSLTPCHTSAMCSVVDTSPFRTMVCTCREGWIPQEDRSCIPIETPNPPGCVKDDECPSNEACVNRMCRNPCNCGGGAKCFLSGHRPICQCPEGFIGNPQIECNPAGCSSDKECRSTEACVEASCVNPCLINDPCGVHAKCAPNLHNAQCECDEGFEGDPYTGCSIIGARDNPCAVFANCVSRDHFAQCRCKVGYQGDPYESCTVIPPPECVEDGDCTTGMACINEKCDNPCEVLKPCAEQAICHVIESLPVKPMTCECPDGYVKGELKGCKTLPPIISGCERNDDCSNSTSCINAICRSPCACGLNADCKIIDHQPVCTCKPGFYGDPEIECTDTVCQSDNECQETHACRNGECTQVCGADNLPCGGEAECRGVAHQATCYCPAGLTGNPFVTCNIVSCSDNSDCPTDKECINKLCTDSCSISNPCGSKSECKVKNHKVDCSCALGFIGNKGTSCVKVSVTCEVDEDCPSKQSCIEKECLNPCVYNEPCGINAYCSVYDTVPVRTMTCSCIEGYEGDASIECFPVKTCPANSGLILDNREECVCPTGFGFTENKDECIPCLKENGFILNNEGKCVCNDARGYEYNPDSGKCECPPGERLNNFGICERVPDCEEDPDCPTQKYCEKTNGTCSNPCTRNPCGPNAFGDPYDHICHCQCIKGYSGDPNLGCIPVIIPPVKTDFPRPEMVVNCLSDGVLVNVDLKDGGNFRGVMYVKGHSKDSNCIKHIDSGGSLKPIDFQVSFGKCGLFHSQGEANFVLVVQKHPKLETYKAQAYRIKCLYDVGETNINVNFNVSMITTAGTVRNDGPPPNCTMKICNENGEDISSANVGEKLMLKVIVSPREIYGGLARSCIARSLDDSKFEEEYAVTDANGCATDPEIFQEWKLDRNTGYLTALFDAFKFPDSINLKFKCIVRICFGQCQPQNCGGRNAFGRRRKRESSHIIDGKVYTGQLREETDVYSNAIETLESSPQNEPFNSATLGSGLESEGDEEVCVSKIGFIISLVITALLALVAVAIAVSCWLMAYRKRPKSSGPLPHPREFPNPLFSSPEPPIHHLDEPDPDYLH</sequence>
<keyword evidence="3" id="KW-0812">Transmembrane</keyword>
<dbReference type="Proteomes" id="UP000675881">
    <property type="component" value="Chromosome 14"/>
</dbReference>
<accession>A0A7R8CLF2</accession>
<dbReference type="SMART" id="SM00286">
    <property type="entry name" value="PTI"/>
    <property type="match status" value="23"/>
</dbReference>
<dbReference type="OrthoDB" id="4405280at2759"/>
<name>A0A7R8CLF2_LEPSM</name>
<gene>
    <name evidence="4" type="ORF">LSAA_5328</name>
</gene>
<protein>
    <submittedName>
        <fullName evidence="4">(salmon louse) hypothetical protein</fullName>
    </submittedName>
</protein>
<dbReference type="InterPro" id="IPR003645">
    <property type="entry name" value="Fol_N"/>
</dbReference>
<dbReference type="InterPro" id="IPR000742">
    <property type="entry name" value="EGF"/>
</dbReference>
<dbReference type="SMART" id="SM00181">
    <property type="entry name" value="EGF"/>
    <property type="match status" value="47"/>
</dbReference>
<dbReference type="PANTHER" id="PTHR22963">
    <property type="entry name" value="ENDOGLIN-RELATED"/>
    <property type="match status" value="1"/>
</dbReference>
<dbReference type="EMBL" id="HG994593">
    <property type="protein sequence ID" value="CAF2854781.1"/>
    <property type="molecule type" value="Genomic_DNA"/>
</dbReference>
<feature type="compositionally biased region" description="Basic and acidic residues" evidence="2">
    <location>
        <begin position="3646"/>
        <end position="3659"/>
    </location>
</feature>
<feature type="transmembrane region" description="Helical" evidence="3">
    <location>
        <begin position="3593"/>
        <end position="3618"/>
    </location>
</feature>
<keyword evidence="5" id="KW-1185">Reference proteome</keyword>
<keyword evidence="3" id="KW-0472">Membrane</keyword>
<dbReference type="SMART" id="SM00241">
    <property type="entry name" value="ZP"/>
    <property type="match status" value="1"/>
</dbReference>
<dbReference type="PANTHER" id="PTHR22963:SF38">
    <property type="entry name" value="LP13770P"/>
    <property type="match status" value="1"/>
</dbReference>
<proteinExistence type="predicted"/>
<comment type="caution">
    <text evidence="1">Lacks conserved residue(s) required for the propagation of feature annotation.</text>
</comment>
<evidence type="ECO:0000256" key="1">
    <source>
        <dbReference type="PROSITE-ProRule" id="PRU00076"/>
    </source>
</evidence>
<dbReference type="PROSITE" id="PS50026">
    <property type="entry name" value="EGF_3"/>
    <property type="match status" value="5"/>
</dbReference>
<reference evidence="4" key="1">
    <citation type="submission" date="2021-02" db="EMBL/GenBank/DDBJ databases">
        <authorList>
            <person name="Bekaert M."/>
        </authorList>
    </citation>
    <scope>NUCLEOTIDE SEQUENCE</scope>
    <source>
        <strain evidence="4">IoA-00</strain>
    </source>
</reference>
<keyword evidence="1" id="KW-0245">EGF-like domain</keyword>
<dbReference type="PROSITE" id="PS01186">
    <property type="entry name" value="EGF_2"/>
    <property type="match status" value="21"/>
</dbReference>
<dbReference type="PROSITE" id="PS51034">
    <property type="entry name" value="ZP_2"/>
    <property type="match status" value="1"/>
</dbReference>
<evidence type="ECO:0000256" key="2">
    <source>
        <dbReference type="SAM" id="MobiDB-lite"/>
    </source>
</evidence>
<dbReference type="InterPro" id="IPR048407">
    <property type="entry name" value="Dumpy_DPY"/>
</dbReference>
<dbReference type="Pfam" id="PF21164">
    <property type="entry name" value="Dumpy_DPY"/>
    <property type="match status" value="1"/>
</dbReference>
<evidence type="ECO:0000313" key="5">
    <source>
        <dbReference type="Proteomes" id="UP000675881"/>
    </source>
</evidence>
<evidence type="ECO:0000313" key="4">
    <source>
        <dbReference type="EMBL" id="CAF2854781.1"/>
    </source>
</evidence>
<feature type="region of interest" description="Disordered" evidence="2">
    <location>
        <begin position="3623"/>
        <end position="3659"/>
    </location>
</feature>